<dbReference type="GO" id="GO:0009245">
    <property type="term" value="P:lipid A biosynthetic process"/>
    <property type="evidence" value="ECO:0007669"/>
    <property type="project" value="TreeGrafter"/>
</dbReference>
<accession>A0A073K1U3</accession>
<keyword evidence="3" id="KW-1185">Reference proteome</keyword>
<dbReference type="GO" id="GO:0016020">
    <property type="term" value="C:membrane"/>
    <property type="evidence" value="ECO:0007669"/>
    <property type="project" value="GOC"/>
</dbReference>
<dbReference type="RefSeq" id="WP_034636637.1">
    <property type="nucleotide sequence ID" value="NZ_CBCSJC010000004.1"/>
</dbReference>
<dbReference type="Gene3D" id="3.60.21.10">
    <property type="match status" value="1"/>
</dbReference>
<evidence type="ECO:0000313" key="2">
    <source>
        <dbReference type="EMBL" id="KEK20511.1"/>
    </source>
</evidence>
<dbReference type="EMBL" id="JOTN01000003">
    <property type="protein sequence ID" value="KEK20511.1"/>
    <property type="molecule type" value="Genomic_DNA"/>
</dbReference>
<gene>
    <name evidence="2" type="ORF">BAMA_13915</name>
</gene>
<dbReference type="InterPro" id="IPR051158">
    <property type="entry name" value="Metallophosphoesterase_sf"/>
</dbReference>
<dbReference type="Proteomes" id="UP000027822">
    <property type="component" value="Unassembled WGS sequence"/>
</dbReference>
<dbReference type="PANTHER" id="PTHR31302">
    <property type="entry name" value="TRANSMEMBRANE PROTEIN WITH METALLOPHOSPHOESTERASE DOMAIN-RELATED"/>
    <property type="match status" value="1"/>
</dbReference>
<name>A0A073K1U3_9BACI</name>
<dbReference type="AlphaFoldDB" id="A0A073K1U3"/>
<reference evidence="2 3" key="1">
    <citation type="submission" date="2014-06" db="EMBL/GenBank/DDBJ databases">
        <title>Draft genome sequence of Bacillus manliponensis JCM 15802 (MCCC 1A00708).</title>
        <authorList>
            <person name="Lai Q."/>
            <person name="Liu Y."/>
            <person name="Shao Z."/>
        </authorList>
    </citation>
    <scope>NUCLEOTIDE SEQUENCE [LARGE SCALE GENOMIC DNA]</scope>
    <source>
        <strain evidence="2 3">JCM 15802</strain>
    </source>
</reference>
<evidence type="ECO:0000313" key="3">
    <source>
        <dbReference type="Proteomes" id="UP000027822"/>
    </source>
</evidence>
<sequence length="255" mass="28979">MIWIGIGIGLSIFVLYFMYKSAMSDTVLEHTLSFQHFPDSFHEVKIFFISDIHKRIVSRSIIEKVKGEADLVIIGGDLAEEGVPLERIAENIKRLNEIGQVYFVWGNNDYEIDYHELDALLLERGVKILDNTRVVFESEHGEKISLLGVDDTTLKRDRLDLALADCKEEGFRILVSHNPDVLNKINGKENISLILSGHTHGGQIRIFPSKRFLKGGIYNYSHITLFVSNGYGTTLVPLRFRAPAQTHLITLQKEQ</sequence>
<organism evidence="2 3">
    <name type="scientific">Bacillus manliponensis</name>
    <dbReference type="NCBI Taxonomy" id="574376"/>
    <lineage>
        <taxon>Bacteria</taxon>
        <taxon>Bacillati</taxon>
        <taxon>Bacillota</taxon>
        <taxon>Bacilli</taxon>
        <taxon>Bacillales</taxon>
        <taxon>Bacillaceae</taxon>
        <taxon>Bacillus</taxon>
        <taxon>Bacillus cereus group</taxon>
    </lineage>
</organism>
<dbReference type="OrthoDB" id="9780884at2"/>
<comment type="caution">
    <text evidence="2">The sequence shown here is derived from an EMBL/GenBank/DDBJ whole genome shotgun (WGS) entry which is preliminary data.</text>
</comment>
<dbReference type="PANTHER" id="PTHR31302:SF32">
    <property type="entry name" value="PHOSPHOESTERASE"/>
    <property type="match status" value="1"/>
</dbReference>
<feature type="domain" description="Calcineurin-like phosphoesterase" evidence="1">
    <location>
        <begin position="45"/>
        <end position="201"/>
    </location>
</feature>
<dbReference type="InterPro" id="IPR004843">
    <property type="entry name" value="Calcineurin-like_PHP"/>
</dbReference>
<dbReference type="SUPFAM" id="SSF56300">
    <property type="entry name" value="Metallo-dependent phosphatases"/>
    <property type="match status" value="1"/>
</dbReference>
<protein>
    <submittedName>
        <fullName evidence="2">Metallophosphoesterase</fullName>
    </submittedName>
</protein>
<dbReference type="eggNOG" id="COG1408">
    <property type="taxonomic scope" value="Bacteria"/>
</dbReference>
<dbReference type="InterPro" id="IPR029052">
    <property type="entry name" value="Metallo-depent_PP-like"/>
</dbReference>
<dbReference type="GO" id="GO:0008758">
    <property type="term" value="F:UDP-2,3-diacylglucosamine hydrolase activity"/>
    <property type="evidence" value="ECO:0007669"/>
    <property type="project" value="TreeGrafter"/>
</dbReference>
<evidence type="ECO:0000259" key="1">
    <source>
        <dbReference type="Pfam" id="PF00149"/>
    </source>
</evidence>
<proteinExistence type="predicted"/>
<dbReference type="Pfam" id="PF00149">
    <property type="entry name" value="Metallophos"/>
    <property type="match status" value="1"/>
</dbReference>